<evidence type="ECO:0000313" key="8">
    <source>
        <dbReference type="EMBL" id="ELU11547.1"/>
    </source>
</evidence>
<dbReference type="EMBL" id="KB296645">
    <property type="protein sequence ID" value="ELU11547.1"/>
    <property type="molecule type" value="Genomic_DNA"/>
</dbReference>
<reference evidence="9" key="3">
    <citation type="submission" date="2015-06" db="UniProtKB">
        <authorList>
            <consortium name="EnsemblMetazoa"/>
        </authorList>
    </citation>
    <scope>IDENTIFICATION</scope>
</reference>
<dbReference type="STRING" id="283909.R7UZ49"/>
<evidence type="ECO:0000313" key="9">
    <source>
        <dbReference type="EnsemblMetazoa" id="CapteP34881"/>
    </source>
</evidence>
<keyword evidence="1" id="KW-0479">Metal-binding</keyword>
<evidence type="ECO:0000256" key="4">
    <source>
        <dbReference type="ARBA" id="ARBA00022833"/>
    </source>
</evidence>
<dbReference type="HOGENOM" id="CLU_002678_2_1_1"/>
<dbReference type="PROSITE" id="PS50157">
    <property type="entry name" value="ZINC_FINGER_C2H2_2"/>
    <property type="match status" value="1"/>
</dbReference>
<evidence type="ECO:0000259" key="7">
    <source>
        <dbReference type="PROSITE" id="PS50157"/>
    </source>
</evidence>
<dbReference type="OMA" id="YSCEANL"/>
<dbReference type="EnsemblMetazoa" id="CapteT34881">
    <property type="protein sequence ID" value="CapteP34881"/>
    <property type="gene ID" value="CapteG34881"/>
</dbReference>
<evidence type="ECO:0000256" key="1">
    <source>
        <dbReference type="ARBA" id="ARBA00022723"/>
    </source>
</evidence>
<organism evidence="8">
    <name type="scientific">Capitella teleta</name>
    <name type="common">Polychaete worm</name>
    <dbReference type="NCBI Taxonomy" id="283909"/>
    <lineage>
        <taxon>Eukaryota</taxon>
        <taxon>Metazoa</taxon>
        <taxon>Spiralia</taxon>
        <taxon>Lophotrochozoa</taxon>
        <taxon>Annelida</taxon>
        <taxon>Polychaeta</taxon>
        <taxon>Sedentaria</taxon>
        <taxon>Scolecida</taxon>
        <taxon>Capitellidae</taxon>
        <taxon>Capitella</taxon>
    </lineage>
</organism>
<reference evidence="8 10" key="2">
    <citation type="journal article" date="2013" name="Nature">
        <title>Insights into bilaterian evolution from three spiralian genomes.</title>
        <authorList>
            <person name="Simakov O."/>
            <person name="Marletaz F."/>
            <person name="Cho S.J."/>
            <person name="Edsinger-Gonzales E."/>
            <person name="Havlak P."/>
            <person name="Hellsten U."/>
            <person name="Kuo D.H."/>
            <person name="Larsson T."/>
            <person name="Lv J."/>
            <person name="Arendt D."/>
            <person name="Savage R."/>
            <person name="Osoegawa K."/>
            <person name="de Jong P."/>
            <person name="Grimwood J."/>
            <person name="Chapman J.A."/>
            <person name="Shapiro H."/>
            <person name="Aerts A."/>
            <person name="Otillar R.P."/>
            <person name="Terry A.Y."/>
            <person name="Boore J.L."/>
            <person name="Grigoriev I.V."/>
            <person name="Lindberg D.R."/>
            <person name="Seaver E.C."/>
            <person name="Weisblat D.A."/>
            <person name="Putnam N.H."/>
            <person name="Rokhsar D.S."/>
        </authorList>
    </citation>
    <scope>NUCLEOTIDE SEQUENCE</scope>
    <source>
        <strain evidence="8 10">I ESC-2004</strain>
    </source>
</reference>
<gene>
    <name evidence="8" type="ORF">CAPTEDRAFT_34881</name>
</gene>
<reference evidence="10" key="1">
    <citation type="submission" date="2012-12" db="EMBL/GenBank/DDBJ databases">
        <authorList>
            <person name="Hellsten U."/>
            <person name="Grimwood J."/>
            <person name="Chapman J.A."/>
            <person name="Shapiro H."/>
            <person name="Aerts A."/>
            <person name="Otillar R.P."/>
            <person name="Terry A.Y."/>
            <person name="Boore J.L."/>
            <person name="Simakov O."/>
            <person name="Marletaz F."/>
            <person name="Cho S.-J."/>
            <person name="Edsinger-Gonzales E."/>
            <person name="Havlak P."/>
            <person name="Kuo D.-H."/>
            <person name="Larsson T."/>
            <person name="Lv J."/>
            <person name="Arendt D."/>
            <person name="Savage R."/>
            <person name="Osoegawa K."/>
            <person name="de Jong P."/>
            <person name="Lindberg D.R."/>
            <person name="Seaver E.C."/>
            <person name="Weisblat D.A."/>
            <person name="Putnam N.H."/>
            <person name="Grigoriev I.V."/>
            <person name="Rokhsar D.S."/>
        </authorList>
    </citation>
    <scope>NUCLEOTIDE SEQUENCE</scope>
    <source>
        <strain evidence="10">I ESC-2004</strain>
    </source>
</reference>
<evidence type="ECO:0000256" key="5">
    <source>
        <dbReference type="ARBA" id="ARBA00023242"/>
    </source>
</evidence>
<name>R7UZ49_CAPTE</name>
<feature type="non-terminal residue" evidence="8">
    <location>
        <position position="1"/>
    </location>
</feature>
<protein>
    <recommendedName>
        <fullName evidence="7">C2H2-type domain-containing protein</fullName>
    </recommendedName>
</protein>
<dbReference type="InterPro" id="IPR013087">
    <property type="entry name" value="Znf_C2H2_type"/>
</dbReference>
<dbReference type="InterPro" id="IPR050527">
    <property type="entry name" value="Snail/Krueppel_Znf"/>
</dbReference>
<dbReference type="Proteomes" id="UP000014760">
    <property type="component" value="Unassembled WGS sequence"/>
</dbReference>
<dbReference type="PANTHER" id="PTHR24388:SF53">
    <property type="entry name" value="CHORION TRANSCRIPTION FACTOR CF2-RELATED"/>
    <property type="match status" value="1"/>
</dbReference>
<evidence type="ECO:0000256" key="2">
    <source>
        <dbReference type="ARBA" id="ARBA00022737"/>
    </source>
</evidence>
<dbReference type="Gene3D" id="3.30.160.60">
    <property type="entry name" value="Classic Zinc Finger"/>
    <property type="match status" value="3"/>
</dbReference>
<evidence type="ECO:0000256" key="6">
    <source>
        <dbReference type="PROSITE-ProRule" id="PRU00042"/>
    </source>
</evidence>
<keyword evidence="4" id="KW-0862">Zinc</keyword>
<keyword evidence="2" id="KW-0677">Repeat</keyword>
<dbReference type="GO" id="GO:0000981">
    <property type="term" value="F:DNA-binding transcription factor activity, RNA polymerase II-specific"/>
    <property type="evidence" value="ECO:0007669"/>
    <property type="project" value="TreeGrafter"/>
</dbReference>
<dbReference type="GO" id="GO:0008270">
    <property type="term" value="F:zinc ion binding"/>
    <property type="evidence" value="ECO:0007669"/>
    <property type="project" value="UniProtKB-KW"/>
</dbReference>
<feature type="non-terminal residue" evidence="8">
    <location>
        <position position="310"/>
    </location>
</feature>
<evidence type="ECO:0000313" key="10">
    <source>
        <dbReference type="Proteomes" id="UP000014760"/>
    </source>
</evidence>
<dbReference type="SMART" id="SM00355">
    <property type="entry name" value="ZnF_C2H2"/>
    <property type="match status" value="8"/>
</dbReference>
<dbReference type="InterPro" id="IPR036236">
    <property type="entry name" value="Znf_C2H2_sf"/>
</dbReference>
<dbReference type="EMBL" id="AMQN01005717">
    <property type="status" value="NOT_ANNOTATED_CDS"/>
    <property type="molecule type" value="Genomic_DNA"/>
</dbReference>
<dbReference type="OrthoDB" id="3561125at2759"/>
<dbReference type="GO" id="GO:0000978">
    <property type="term" value="F:RNA polymerase II cis-regulatory region sequence-specific DNA binding"/>
    <property type="evidence" value="ECO:0007669"/>
    <property type="project" value="TreeGrafter"/>
</dbReference>
<accession>R7UZ49</accession>
<sequence length="310" mass="35962">KCKQCNYHCNTSSTLASHENLHKFKHNMNAQYLCDVCPYSAVSKYVFHQHYCYKVANKELYQCKECAFLDKFPALVKKHHLLKHGKRTAYRCAYCEFVTAEGSSMRGHCQSQHPNAESLLMPGAEMLGNAYDDLVGPFMVKNGTNGGSKCKICGYHQEGASPLKRHIMAVHLKFYPFKCKYCELGIDAKRHVFSQHLRRREYTCRYCNYEGNRPGSVRSHLARSFNSRTKTVYECQECGLRQESKRDIRRHLCRHIGYKPCLCAYCEFQEPDSGSMKKHFRVKHKSHGCSYCPAEFNYPSHVTKHNVMKH</sequence>
<keyword evidence="10" id="KW-1185">Reference proteome</keyword>
<dbReference type="PROSITE" id="PS00028">
    <property type="entry name" value="ZINC_FINGER_C2H2_1"/>
    <property type="match status" value="2"/>
</dbReference>
<proteinExistence type="predicted"/>
<evidence type="ECO:0000256" key="3">
    <source>
        <dbReference type="ARBA" id="ARBA00022771"/>
    </source>
</evidence>
<keyword evidence="3 6" id="KW-0863">Zinc-finger</keyword>
<dbReference type="AlphaFoldDB" id="R7UZ49"/>
<dbReference type="PANTHER" id="PTHR24388">
    <property type="entry name" value="ZINC FINGER PROTEIN"/>
    <property type="match status" value="1"/>
</dbReference>
<dbReference type="SUPFAM" id="SSF57667">
    <property type="entry name" value="beta-beta-alpha zinc fingers"/>
    <property type="match status" value="1"/>
</dbReference>
<keyword evidence="5" id="KW-0539">Nucleus</keyword>
<feature type="domain" description="C2H2-type" evidence="7">
    <location>
        <begin position="233"/>
        <end position="260"/>
    </location>
</feature>